<keyword evidence="1" id="KW-0812">Transmembrane</keyword>
<keyword evidence="1" id="KW-1133">Transmembrane helix</keyword>
<dbReference type="Proteomes" id="UP000252008">
    <property type="component" value="Unassembled WGS sequence"/>
</dbReference>
<dbReference type="STRING" id="39692.BST38_05525"/>
<organism evidence="3 4">
    <name type="scientific">Mycolicibacterium parafortuitum</name>
    <name type="common">Mycobacterium parafortuitum</name>
    <dbReference type="NCBI Taxonomy" id="39692"/>
    <lineage>
        <taxon>Bacteria</taxon>
        <taxon>Bacillati</taxon>
        <taxon>Actinomycetota</taxon>
        <taxon>Actinomycetes</taxon>
        <taxon>Mycobacteriales</taxon>
        <taxon>Mycobacteriaceae</taxon>
        <taxon>Mycolicibacterium</taxon>
    </lineage>
</organism>
<feature type="transmembrane region" description="Helical" evidence="1">
    <location>
        <begin position="611"/>
        <end position="633"/>
    </location>
</feature>
<name>A0A375YFD2_MYCPF</name>
<accession>A0A375YFD2</accession>
<evidence type="ECO:0000313" key="3">
    <source>
        <dbReference type="EMBL" id="SRX79798.1"/>
    </source>
</evidence>
<keyword evidence="1" id="KW-0472">Membrane</keyword>
<dbReference type="EMBL" id="UEGS01000001">
    <property type="protein sequence ID" value="SRX79798.1"/>
    <property type="molecule type" value="Genomic_DNA"/>
</dbReference>
<evidence type="ECO:0000256" key="1">
    <source>
        <dbReference type="SAM" id="Phobius"/>
    </source>
</evidence>
<feature type="signal peptide" evidence="2">
    <location>
        <begin position="1"/>
        <end position="24"/>
    </location>
</feature>
<feature type="chain" id="PRO_5038991957" evidence="2">
    <location>
        <begin position="25"/>
        <end position="642"/>
    </location>
</feature>
<gene>
    <name evidence="3" type="ORF">MPP7335_01536</name>
</gene>
<evidence type="ECO:0000313" key="4">
    <source>
        <dbReference type="Proteomes" id="UP000252008"/>
    </source>
</evidence>
<evidence type="ECO:0000256" key="2">
    <source>
        <dbReference type="SAM" id="SignalP"/>
    </source>
</evidence>
<keyword evidence="2" id="KW-0732">Signal</keyword>
<proteinExistence type="predicted"/>
<keyword evidence="4" id="KW-1185">Reference proteome</keyword>
<reference evidence="3 4" key="1">
    <citation type="submission" date="2018-05" db="EMBL/GenBank/DDBJ databases">
        <authorList>
            <consortium name="IHU Genomes"/>
        </authorList>
    </citation>
    <scope>NUCLEOTIDE SEQUENCE [LARGE SCALE GENOMIC DNA]</scope>
    <source>
        <strain evidence="3 4">P7335</strain>
    </source>
</reference>
<dbReference type="RefSeq" id="WP_083142249.1">
    <property type="nucleotide sequence ID" value="NZ_MVID01000003.1"/>
</dbReference>
<protein>
    <submittedName>
        <fullName evidence="3">Uncharacterized protein</fullName>
    </submittedName>
</protein>
<dbReference type="AlphaFoldDB" id="A0A375YFD2"/>
<sequence>MSDWRSAAASVLVAGALALGGSAAGIPHSAAAPPDRNAATPAPPREISWTQLGLPEELSLTGANHLTEVSVPVPTGVTPAVLTGLIGSVVNTTDARLDVLDSRGVTLASVKVGGNSTTTPLRVDMSRAAVVDGRAPLRFAIRDAGTSADSCTRPPSMVLSELASAYSRATPDPTTVADFLPAFVDGVTIHVGPNPTDAQTQAALSLVAALTHLYQPIPVRIDVDVSEEVPVPGPEVRVITLREGKDPSVVVKNPGTPRAVLVITGDGDDLVRQVSLFDDRRFAIAQTDFAKTLSATDRSPTTTTLQTFDQLGIAGDIAVQGKSTLYAGFDAGAFGVGSITNAKVHLKADYTPVVGGTASVVIRSGSTVLATRVLDESGVLDVTGDVPAESITSKVGMALEIQYVPDQDCAPLDNTLRFVIDPSSTVEVTPGSKNRGGFQVLPMAFAPEFDVAIESPQQLRFAADVVNLMAQRSSVILRPHLSTLAESANSQAGLLAVGAGESLSAAGLVGPLMPGAANSVDIDGTSVIDVNGEVGVVQAFTHNDRTVLAVTGSGDWAAVDASLDYIRGLPDRWSSLTGDVVAAGPDNEPVNLTLREGVALVNEYPGDGWKWWAVGSAAAVGVGVLVGGVFLIARRRRPPVIP</sequence>